<reference evidence="1" key="1">
    <citation type="submission" date="2022-05" db="EMBL/GenBank/DDBJ databases">
        <title>The Musa troglodytarum L. genome provides insights into the mechanism of non-climacteric behaviour and enrichment of carotenoids.</title>
        <authorList>
            <person name="Wang J."/>
        </authorList>
    </citation>
    <scope>NUCLEOTIDE SEQUENCE</scope>
    <source>
        <tissue evidence="1">Leaf</tissue>
    </source>
</reference>
<proteinExistence type="predicted"/>
<evidence type="ECO:0000313" key="1">
    <source>
        <dbReference type="EMBL" id="URE13934.1"/>
    </source>
</evidence>
<organism evidence="1 2">
    <name type="scientific">Musa troglodytarum</name>
    <name type="common">fe'i banana</name>
    <dbReference type="NCBI Taxonomy" id="320322"/>
    <lineage>
        <taxon>Eukaryota</taxon>
        <taxon>Viridiplantae</taxon>
        <taxon>Streptophyta</taxon>
        <taxon>Embryophyta</taxon>
        <taxon>Tracheophyta</taxon>
        <taxon>Spermatophyta</taxon>
        <taxon>Magnoliopsida</taxon>
        <taxon>Liliopsida</taxon>
        <taxon>Zingiberales</taxon>
        <taxon>Musaceae</taxon>
        <taxon>Musa</taxon>
    </lineage>
</organism>
<dbReference type="EMBL" id="CP097508">
    <property type="protein sequence ID" value="URE13934.1"/>
    <property type="molecule type" value="Genomic_DNA"/>
</dbReference>
<sequence length="83" mass="9813">MEDRQLRWWRNTTPLFLEPMHPQESSYGNFKLILHPTMLSLMPEVEHLKLQIDFMLHQLRFPTTLNKSKPLTLPDRLAQDGGS</sequence>
<dbReference type="AlphaFoldDB" id="A0A9E7GEJ6"/>
<evidence type="ECO:0000313" key="2">
    <source>
        <dbReference type="Proteomes" id="UP001055439"/>
    </source>
</evidence>
<keyword evidence="2" id="KW-1185">Reference proteome</keyword>
<gene>
    <name evidence="1" type="ORF">MUK42_37716</name>
</gene>
<accession>A0A9E7GEJ6</accession>
<protein>
    <submittedName>
        <fullName evidence="1">Uncharacterized protein</fullName>
    </submittedName>
</protein>
<dbReference type="Proteomes" id="UP001055439">
    <property type="component" value="Chromosome 6"/>
</dbReference>
<name>A0A9E7GEJ6_9LILI</name>